<evidence type="ECO:0000256" key="1">
    <source>
        <dbReference type="SAM" id="MobiDB-lite"/>
    </source>
</evidence>
<sequence>MSFTRSLFLTLAIATAFATSLDIVERAPTNQCCSSLISATSPAVAPILLLLGIVVPPIGQIGVCCKSISSTCADDWRVMFCCIYHAVSCAAVTPSVLGIDIGVGCTPLPPCPPCNTIGINTSDLFGANMGNAFNDLSAVAGNGTITTTTAPSIQTIFVRHGSVCQVPRTDSKGKVRGSEPEVGDRRSESEVSEWAWLQLVRCALPNAQGPICGAESERSSDGVKQR</sequence>
<dbReference type="AlphaFoldDB" id="A0AAW0BMB7"/>
<proteinExistence type="predicted"/>
<reference evidence="3 4" key="1">
    <citation type="journal article" date="2024" name="J Genomics">
        <title>Draft genome sequencing and assembly of Favolaschia claudopus CIRM-BRFM 2984 isolated from oak limbs.</title>
        <authorList>
            <person name="Navarro D."/>
            <person name="Drula E."/>
            <person name="Chaduli D."/>
            <person name="Cazenave R."/>
            <person name="Ahrendt S."/>
            <person name="Wang J."/>
            <person name="Lipzen A."/>
            <person name="Daum C."/>
            <person name="Barry K."/>
            <person name="Grigoriev I.V."/>
            <person name="Favel A."/>
            <person name="Rosso M.N."/>
            <person name="Martin F."/>
        </authorList>
    </citation>
    <scope>NUCLEOTIDE SEQUENCE [LARGE SCALE GENOMIC DNA]</scope>
    <source>
        <strain evidence="3 4">CIRM-BRFM 2984</strain>
    </source>
</reference>
<gene>
    <name evidence="3" type="ORF">R3P38DRAFT_3193040</name>
</gene>
<keyword evidence="4" id="KW-1185">Reference proteome</keyword>
<evidence type="ECO:0008006" key="5">
    <source>
        <dbReference type="Google" id="ProtNLM"/>
    </source>
</evidence>
<name>A0AAW0BMB7_9AGAR</name>
<feature type="region of interest" description="Disordered" evidence="1">
    <location>
        <begin position="168"/>
        <end position="188"/>
    </location>
</feature>
<evidence type="ECO:0000313" key="4">
    <source>
        <dbReference type="Proteomes" id="UP001362999"/>
    </source>
</evidence>
<dbReference type="Proteomes" id="UP001362999">
    <property type="component" value="Unassembled WGS sequence"/>
</dbReference>
<evidence type="ECO:0000313" key="3">
    <source>
        <dbReference type="EMBL" id="KAK7026379.1"/>
    </source>
</evidence>
<feature type="compositionally biased region" description="Basic and acidic residues" evidence="1">
    <location>
        <begin position="169"/>
        <end position="188"/>
    </location>
</feature>
<accession>A0AAW0BMB7</accession>
<dbReference type="EMBL" id="JAWWNJ010000032">
    <property type="protein sequence ID" value="KAK7026379.1"/>
    <property type="molecule type" value="Genomic_DNA"/>
</dbReference>
<evidence type="ECO:0000256" key="2">
    <source>
        <dbReference type="SAM" id="SignalP"/>
    </source>
</evidence>
<comment type="caution">
    <text evidence="3">The sequence shown here is derived from an EMBL/GenBank/DDBJ whole genome shotgun (WGS) entry which is preliminary data.</text>
</comment>
<keyword evidence="2" id="KW-0732">Signal</keyword>
<feature type="chain" id="PRO_5043474558" description="Hydrophobin" evidence="2">
    <location>
        <begin position="19"/>
        <end position="226"/>
    </location>
</feature>
<organism evidence="3 4">
    <name type="scientific">Favolaschia claudopus</name>
    <dbReference type="NCBI Taxonomy" id="2862362"/>
    <lineage>
        <taxon>Eukaryota</taxon>
        <taxon>Fungi</taxon>
        <taxon>Dikarya</taxon>
        <taxon>Basidiomycota</taxon>
        <taxon>Agaricomycotina</taxon>
        <taxon>Agaricomycetes</taxon>
        <taxon>Agaricomycetidae</taxon>
        <taxon>Agaricales</taxon>
        <taxon>Marasmiineae</taxon>
        <taxon>Mycenaceae</taxon>
        <taxon>Favolaschia</taxon>
    </lineage>
</organism>
<protein>
    <recommendedName>
        <fullName evidence="5">Hydrophobin</fullName>
    </recommendedName>
</protein>
<feature type="signal peptide" evidence="2">
    <location>
        <begin position="1"/>
        <end position="18"/>
    </location>
</feature>